<comment type="caution">
    <text evidence="5">The sequence shown here is derived from an EMBL/GenBank/DDBJ whole genome shotgun (WGS) entry which is preliminary data.</text>
</comment>
<dbReference type="PROSITE" id="PS00653">
    <property type="entry name" value="GLYCOSYL_HYDROL_F1_2"/>
    <property type="match status" value="1"/>
</dbReference>
<sequence length="485" mass="54850">MANNGPGSQVARYVGAKLTRHDFPPDFIFGSATSAYQVEGAYAQDGKSLSNWDHFALQRPGKIVDGSNGCFAIDNYNRFKEDVVLMKKLGLDSYRFSIAWSRVLPGGRLSGGVNKEGIKFYNDLIDLLLSQGIEPCVTIFHFDVPQCLEDEYGGFLSPKIVQDFAEYAELCFFEFGDRVKFWITQNEPVTFTKNGYVQGTFPPGHGSTSAQPSENNAIGHRCARGVDTTCHGGDAGTEPYIVGHHLILAHAVAVDIYRKNYQAVQGGKIGVTNMSGWFDPFSDTPADIEAASRAVDFMWGWFVAPIVTGDYPPVMRERVQNRLPTFTPEQAKLAGSDWLFIVPYGIRNLLVHTKNKYNDPIIYITENGVDEKNVTSATVTKALKDDTRIKYYQEHLAFSKEAMDLGVRLKGYYMWSLFDNYEWTEGYTVRFGMYYVDYVNGYTRYPKRSAIWYMNFLNKNILPRPKRQIEEIEDDNASAKRKKGR</sequence>
<evidence type="ECO:0000256" key="2">
    <source>
        <dbReference type="ARBA" id="ARBA00022801"/>
    </source>
</evidence>
<accession>A0AAW2N7D2</accession>
<dbReference type="PANTHER" id="PTHR10353">
    <property type="entry name" value="GLYCOSYL HYDROLASE"/>
    <property type="match status" value="1"/>
</dbReference>
<evidence type="ECO:0000256" key="4">
    <source>
        <dbReference type="RuleBase" id="RU003690"/>
    </source>
</evidence>
<dbReference type="FunFam" id="3.20.20.80:FF:000020">
    <property type="entry name" value="Beta-glucosidase 12"/>
    <property type="match status" value="1"/>
</dbReference>
<dbReference type="GO" id="GO:0008422">
    <property type="term" value="F:beta-glucosidase activity"/>
    <property type="evidence" value="ECO:0007669"/>
    <property type="project" value="TreeGrafter"/>
</dbReference>
<gene>
    <name evidence="5" type="ORF">Sangu_1399000</name>
</gene>
<reference evidence="5" key="1">
    <citation type="submission" date="2020-06" db="EMBL/GenBank/DDBJ databases">
        <authorList>
            <person name="Li T."/>
            <person name="Hu X."/>
            <person name="Zhang T."/>
            <person name="Song X."/>
            <person name="Zhang H."/>
            <person name="Dai N."/>
            <person name="Sheng W."/>
            <person name="Hou X."/>
            <person name="Wei L."/>
        </authorList>
    </citation>
    <scope>NUCLEOTIDE SEQUENCE</scope>
    <source>
        <strain evidence="5">G01</strain>
        <tissue evidence="5">Leaf</tissue>
    </source>
</reference>
<protein>
    <submittedName>
        <fullName evidence="5">Oleuropein beta-glucosidase</fullName>
    </submittedName>
</protein>
<dbReference type="SUPFAM" id="SSF51445">
    <property type="entry name" value="(Trans)glycosidases"/>
    <property type="match status" value="1"/>
</dbReference>
<reference evidence="5" key="2">
    <citation type="journal article" date="2024" name="Plant">
        <title>Genomic evolution and insights into agronomic trait innovations of Sesamum species.</title>
        <authorList>
            <person name="Miao H."/>
            <person name="Wang L."/>
            <person name="Qu L."/>
            <person name="Liu H."/>
            <person name="Sun Y."/>
            <person name="Le M."/>
            <person name="Wang Q."/>
            <person name="Wei S."/>
            <person name="Zheng Y."/>
            <person name="Lin W."/>
            <person name="Duan Y."/>
            <person name="Cao H."/>
            <person name="Xiong S."/>
            <person name="Wang X."/>
            <person name="Wei L."/>
            <person name="Li C."/>
            <person name="Ma Q."/>
            <person name="Ju M."/>
            <person name="Zhao R."/>
            <person name="Li G."/>
            <person name="Mu C."/>
            <person name="Tian Q."/>
            <person name="Mei H."/>
            <person name="Zhang T."/>
            <person name="Gao T."/>
            <person name="Zhang H."/>
        </authorList>
    </citation>
    <scope>NUCLEOTIDE SEQUENCE</scope>
    <source>
        <strain evidence="5">G01</strain>
    </source>
</reference>
<dbReference type="GO" id="GO:0005975">
    <property type="term" value="P:carbohydrate metabolic process"/>
    <property type="evidence" value="ECO:0007669"/>
    <property type="project" value="InterPro"/>
</dbReference>
<dbReference type="InterPro" id="IPR017853">
    <property type="entry name" value="GH"/>
</dbReference>
<evidence type="ECO:0000256" key="1">
    <source>
        <dbReference type="ARBA" id="ARBA00010838"/>
    </source>
</evidence>
<comment type="similarity">
    <text evidence="1 4">Belongs to the glycosyl hydrolase 1 family.</text>
</comment>
<organism evidence="5">
    <name type="scientific">Sesamum angustifolium</name>
    <dbReference type="NCBI Taxonomy" id="2727405"/>
    <lineage>
        <taxon>Eukaryota</taxon>
        <taxon>Viridiplantae</taxon>
        <taxon>Streptophyta</taxon>
        <taxon>Embryophyta</taxon>
        <taxon>Tracheophyta</taxon>
        <taxon>Spermatophyta</taxon>
        <taxon>Magnoliopsida</taxon>
        <taxon>eudicotyledons</taxon>
        <taxon>Gunneridae</taxon>
        <taxon>Pentapetalae</taxon>
        <taxon>asterids</taxon>
        <taxon>lamiids</taxon>
        <taxon>Lamiales</taxon>
        <taxon>Pedaliaceae</taxon>
        <taxon>Sesamum</taxon>
    </lineage>
</organism>
<dbReference type="PRINTS" id="PR00131">
    <property type="entry name" value="GLHYDRLASE1"/>
</dbReference>
<dbReference type="AlphaFoldDB" id="A0AAW2N7D2"/>
<dbReference type="InterPro" id="IPR033132">
    <property type="entry name" value="GH_1_N_CS"/>
</dbReference>
<proteinExistence type="inferred from homology"/>
<dbReference type="PANTHER" id="PTHR10353:SF137">
    <property type="entry name" value="MYROSINASE 3-RELATED"/>
    <property type="match status" value="1"/>
</dbReference>
<evidence type="ECO:0000256" key="3">
    <source>
        <dbReference type="ARBA" id="ARBA00023295"/>
    </source>
</evidence>
<dbReference type="InterPro" id="IPR001360">
    <property type="entry name" value="Glyco_hydro_1"/>
</dbReference>
<dbReference type="EMBL" id="JACGWK010000008">
    <property type="protein sequence ID" value="KAL0338769.1"/>
    <property type="molecule type" value="Genomic_DNA"/>
</dbReference>
<keyword evidence="3" id="KW-0326">Glycosidase</keyword>
<dbReference type="Pfam" id="PF00232">
    <property type="entry name" value="Glyco_hydro_1"/>
    <property type="match status" value="2"/>
</dbReference>
<keyword evidence="2" id="KW-0378">Hydrolase</keyword>
<evidence type="ECO:0000313" key="5">
    <source>
        <dbReference type="EMBL" id="KAL0338769.1"/>
    </source>
</evidence>
<name>A0AAW2N7D2_9LAMI</name>
<dbReference type="Gene3D" id="3.20.20.80">
    <property type="entry name" value="Glycosidases"/>
    <property type="match status" value="2"/>
</dbReference>